<organism evidence="1 2">
    <name type="scientific">Niastella vici</name>
    <dbReference type="NCBI Taxonomy" id="1703345"/>
    <lineage>
        <taxon>Bacteria</taxon>
        <taxon>Pseudomonadati</taxon>
        <taxon>Bacteroidota</taxon>
        <taxon>Chitinophagia</taxon>
        <taxon>Chitinophagales</taxon>
        <taxon>Chitinophagaceae</taxon>
        <taxon>Niastella</taxon>
    </lineage>
</organism>
<dbReference type="EMBL" id="LVYD01000105">
    <property type="protein sequence ID" value="OQP57957.1"/>
    <property type="molecule type" value="Genomic_DNA"/>
</dbReference>
<reference evidence="1 2" key="1">
    <citation type="submission" date="2016-03" db="EMBL/GenBank/DDBJ databases">
        <title>Niastella vici sp. nov., isolated from farmland soil.</title>
        <authorList>
            <person name="Chen L."/>
            <person name="Wang D."/>
            <person name="Yang S."/>
            <person name="Wang G."/>
        </authorList>
    </citation>
    <scope>NUCLEOTIDE SEQUENCE [LARGE SCALE GENOMIC DNA]</scope>
    <source>
        <strain evidence="1 2">DJ57</strain>
    </source>
</reference>
<evidence type="ECO:0000313" key="2">
    <source>
        <dbReference type="Proteomes" id="UP000192796"/>
    </source>
</evidence>
<gene>
    <name evidence="1" type="ORF">A3860_39575</name>
</gene>
<sequence>MAVNMAGYIGIGTNTPAAQLHTTGTVRFGGLTKNNSLTRFVVSDANGNLYYKEDSSSGAFNGSFNADVAVNGRISAQKMLITQTGRWPDYVFSKQYQLPSLAEVESFINQNNHLPGIPSAAEVEKTGINVGNNQAALLKKIEELTLYTIQQDKELKNLKQEIEELKALIKERK</sequence>
<dbReference type="STRING" id="1703345.A3860_39575"/>
<protein>
    <recommendedName>
        <fullName evidence="3">BZIP transcription factor</fullName>
    </recommendedName>
</protein>
<name>A0A1V9FI50_9BACT</name>
<keyword evidence="2" id="KW-1185">Reference proteome</keyword>
<evidence type="ECO:0008006" key="3">
    <source>
        <dbReference type="Google" id="ProtNLM"/>
    </source>
</evidence>
<evidence type="ECO:0000313" key="1">
    <source>
        <dbReference type="EMBL" id="OQP57957.1"/>
    </source>
</evidence>
<dbReference type="AlphaFoldDB" id="A0A1V9FI50"/>
<proteinExistence type="predicted"/>
<comment type="caution">
    <text evidence="1">The sequence shown here is derived from an EMBL/GenBank/DDBJ whole genome shotgun (WGS) entry which is preliminary data.</text>
</comment>
<dbReference type="Proteomes" id="UP000192796">
    <property type="component" value="Unassembled WGS sequence"/>
</dbReference>
<accession>A0A1V9FI50</accession>